<keyword evidence="2" id="KW-1185">Reference proteome</keyword>
<organism evidence="1 2">
    <name type="scientific">Pseudomonas indica</name>
    <dbReference type="NCBI Taxonomy" id="137658"/>
    <lineage>
        <taxon>Bacteria</taxon>
        <taxon>Pseudomonadati</taxon>
        <taxon>Pseudomonadota</taxon>
        <taxon>Gammaproteobacteria</taxon>
        <taxon>Pseudomonadales</taxon>
        <taxon>Pseudomonadaceae</taxon>
        <taxon>Pseudomonas</taxon>
    </lineage>
</organism>
<reference evidence="1 2" key="1">
    <citation type="submission" date="2016-10" db="EMBL/GenBank/DDBJ databases">
        <authorList>
            <person name="de Groot N.N."/>
        </authorList>
    </citation>
    <scope>NUCLEOTIDE SEQUENCE [LARGE SCALE GENOMIC DNA]</scope>
    <source>
        <strain evidence="1 2">JCM 21544</strain>
    </source>
</reference>
<dbReference type="RefSeq" id="WP_084337154.1">
    <property type="nucleotide sequence ID" value="NZ_FNFD01000009.1"/>
</dbReference>
<dbReference type="EMBL" id="FNFD01000009">
    <property type="protein sequence ID" value="SDK67745.1"/>
    <property type="molecule type" value="Genomic_DNA"/>
</dbReference>
<sequence length="334" mass="37549">MSSKPLPTQSLLDLIDLFEQSGQPIADGDGQRLRGVPGWSVLRRTSLTPKLLEQWTDCVGYAGSYPASLDDDLVQVDLTEDDQADRYRYRCPETFRWKSVPAAEVAIYSVRPAAILSTIADLLGIAQALRKGIDAPLLDDALWHLGKARIGHALTDVWLVRGLAHSIEEVFRHFSQTSLPDQGLILSSGGVLPQFVRPPRSYRFASLREAIVNYVATPCIDMDLLHRILVAPPDGAIRPVLPVHFDEYTNTLTIRTKTKPWTIKGERQAAAVRYMFEQAINDRWILPAAEILDAAYADKKTARSQRMQNLFSGNTDWEDYIDNPEKGKYGFRRD</sequence>
<accession>A0A1G9DV56</accession>
<name>A0A1G9DV56_9PSED</name>
<gene>
    <name evidence="1" type="ORF">SAMN05216186_109117</name>
</gene>
<dbReference type="AlphaFoldDB" id="A0A1G9DV56"/>
<proteinExistence type="predicted"/>
<dbReference type="STRING" id="137658.SAMN05216186_109117"/>
<protein>
    <submittedName>
        <fullName evidence="1">Uncharacterized protein</fullName>
    </submittedName>
</protein>
<evidence type="ECO:0000313" key="1">
    <source>
        <dbReference type="EMBL" id="SDK67745.1"/>
    </source>
</evidence>
<dbReference type="Proteomes" id="UP000198706">
    <property type="component" value="Unassembled WGS sequence"/>
</dbReference>
<evidence type="ECO:0000313" key="2">
    <source>
        <dbReference type="Proteomes" id="UP000198706"/>
    </source>
</evidence>